<keyword evidence="2" id="KW-0732">Signal</keyword>
<evidence type="ECO:0000313" key="4">
    <source>
        <dbReference type="Proteomes" id="UP000274515"/>
    </source>
</evidence>
<dbReference type="EMBL" id="RSAA01000006">
    <property type="protein sequence ID" value="RRO18699.1"/>
    <property type="molecule type" value="Genomic_DNA"/>
</dbReference>
<sequence length="99" mass="9587">MRTSARLMGATAVAVGLLAVGSPGFAADSKKEDNHSSVTIAAAEGGNGGHGGDGGKGNFCPALVFGNAFCGNGGSADGGDANATAEDDSKDQEAEKKSK</sequence>
<feature type="signal peptide" evidence="2">
    <location>
        <begin position="1"/>
        <end position="26"/>
    </location>
</feature>
<feature type="region of interest" description="Disordered" evidence="1">
    <location>
        <begin position="26"/>
        <end position="53"/>
    </location>
</feature>
<dbReference type="AlphaFoldDB" id="A0A3R8QDS8"/>
<keyword evidence="4" id="KW-1185">Reference proteome</keyword>
<name>A0A3R8QDS8_9PSEU</name>
<evidence type="ECO:0000256" key="2">
    <source>
        <dbReference type="SAM" id="SignalP"/>
    </source>
</evidence>
<comment type="caution">
    <text evidence="3">The sequence shown here is derived from an EMBL/GenBank/DDBJ whole genome shotgun (WGS) entry which is preliminary data.</text>
</comment>
<proteinExistence type="predicted"/>
<feature type="region of interest" description="Disordered" evidence="1">
    <location>
        <begin position="76"/>
        <end position="99"/>
    </location>
</feature>
<evidence type="ECO:0008006" key="5">
    <source>
        <dbReference type="Google" id="ProtNLM"/>
    </source>
</evidence>
<feature type="chain" id="PRO_5018562134" description="Chaplin domain-containing protein" evidence="2">
    <location>
        <begin position="27"/>
        <end position="99"/>
    </location>
</feature>
<gene>
    <name evidence="3" type="ORF">EIL87_06185</name>
</gene>
<dbReference type="RefSeq" id="WP_125089198.1">
    <property type="nucleotide sequence ID" value="NZ_RSAA01000006.1"/>
</dbReference>
<evidence type="ECO:0000256" key="1">
    <source>
        <dbReference type="SAM" id="MobiDB-lite"/>
    </source>
</evidence>
<protein>
    <recommendedName>
        <fullName evidence="5">Chaplin domain-containing protein</fullName>
    </recommendedName>
</protein>
<accession>A0A3R8QDS8</accession>
<organism evidence="3 4">
    <name type="scientific">Saccharopolyspora rhizosphaerae</name>
    <dbReference type="NCBI Taxonomy" id="2492662"/>
    <lineage>
        <taxon>Bacteria</taxon>
        <taxon>Bacillati</taxon>
        <taxon>Actinomycetota</taxon>
        <taxon>Actinomycetes</taxon>
        <taxon>Pseudonocardiales</taxon>
        <taxon>Pseudonocardiaceae</taxon>
        <taxon>Saccharopolyspora</taxon>
    </lineage>
</organism>
<reference evidence="3 4" key="1">
    <citation type="submission" date="2018-11" db="EMBL/GenBank/DDBJ databases">
        <title>Saccharopolyspora rhizosphaerae sp. nov., an actinomycete isolated from rhizosphere soil in Thailand.</title>
        <authorList>
            <person name="Intra B."/>
            <person name="Euanorasetr J."/>
            <person name="Take A."/>
            <person name="Inahashi Y."/>
            <person name="Mori M."/>
            <person name="Panbangred W."/>
            <person name="Matsumoto A."/>
        </authorList>
    </citation>
    <scope>NUCLEOTIDE SEQUENCE [LARGE SCALE GENOMIC DNA]</scope>
    <source>
        <strain evidence="3 4">H219</strain>
    </source>
</reference>
<evidence type="ECO:0000313" key="3">
    <source>
        <dbReference type="EMBL" id="RRO18699.1"/>
    </source>
</evidence>
<dbReference type="Proteomes" id="UP000274515">
    <property type="component" value="Unassembled WGS sequence"/>
</dbReference>